<protein>
    <submittedName>
        <fullName evidence="8">ABC transporter ATP-binding protein</fullName>
    </submittedName>
</protein>
<sequence>MTIELRSLKKIYANGEEVLTEISATIETGQFYILVGASGSGKSTILNAIAGFIPINSGKVLINGHDMTNKKPADRHLAMVFQNYALIPNLTVAENIVFGLSARHVPKNIQQEKLRSALTLVGLVEQQAKYPRFLSGGQRQRVSLARALVSDADIILMDEPLSNLDAKLRAEMRKEIRAIQQKLGLTVVYVTHDQTEAMTMGDQIMLLNNGKIEQIGRPLDLYNAPATTFVADFFGNPAINLLRVRLAHQTLCLDNGYPLCQLSVVDDQTEQVTILGIRPENIQVTLETVTNGGGLSGTVEQIEPLGDGTNLVVVLDSKERLRIKVHQQLGLAVSDSVMIRLNLNNMLFFDQNGTRMLLPNLVESVG</sequence>
<dbReference type="InterPro" id="IPR003439">
    <property type="entry name" value="ABC_transporter-like_ATP-bd"/>
</dbReference>
<dbReference type="InterPro" id="IPR013611">
    <property type="entry name" value="Transp-assoc_OB_typ2"/>
</dbReference>
<feature type="domain" description="ABC transporter" evidence="7">
    <location>
        <begin position="3"/>
        <end position="234"/>
    </location>
</feature>
<reference evidence="8 9" key="1">
    <citation type="submission" date="2020-08" db="EMBL/GenBank/DDBJ databases">
        <title>Genome sequence of Weissella diestrammenae KACC 16890T.</title>
        <authorList>
            <person name="Hyun D.-W."/>
            <person name="Bae J.-W."/>
        </authorList>
    </citation>
    <scope>NUCLEOTIDE SEQUENCE [LARGE SCALE GENOMIC DNA]</scope>
    <source>
        <strain evidence="8 9">KACC 16890</strain>
    </source>
</reference>
<dbReference type="InterPro" id="IPR012340">
    <property type="entry name" value="NA-bd_OB-fold"/>
</dbReference>
<dbReference type="Gene3D" id="2.40.50.100">
    <property type="match status" value="1"/>
</dbReference>
<evidence type="ECO:0000256" key="1">
    <source>
        <dbReference type="ARBA" id="ARBA00022448"/>
    </source>
</evidence>
<dbReference type="PROSITE" id="PS50893">
    <property type="entry name" value="ABC_TRANSPORTER_2"/>
    <property type="match status" value="1"/>
</dbReference>
<accession>A0A7G9T566</accession>
<dbReference type="FunFam" id="3.40.50.300:FF:000042">
    <property type="entry name" value="Maltose/maltodextrin ABC transporter, ATP-binding protein"/>
    <property type="match status" value="1"/>
</dbReference>
<evidence type="ECO:0000256" key="5">
    <source>
        <dbReference type="ARBA" id="ARBA00022967"/>
    </source>
</evidence>
<dbReference type="PROSITE" id="PS00211">
    <property type="entry name" value="ABC_TRANSPORTER_1"/>
    <property type="match status" value="1"/>
</dbReference>
<proteinExistence type="predicted"/>
<keyword evidence="9" id="KW-1185">Reference proteome</keyword>
<dbReference type="PANTHER" id="PTHR43875">
    <property type="entry name" value="MALTODEXTRIN IMPORT ATP-BINDING PROTEIN MSMX"/>
    <property type="match status" value="1"/>
</dbReference>
<dbReference type="SUPFAM" id="SSF52540">
    <property type="entry name" value="P-loop containing nucleoside triphosphate hydrolases"/>
    <property type="match status" value="1"/>
</dbReference>
<dbReference type="Gene3D" id="3.40.50.300">
    <property type="entry name" value="P-loop containing nucleotide triphosphate hydrolases"/>
    <property type="match status" value="1"/>
</dbReference>
<dbReference type="KEGG" id="wdi:H9L19_07720"/>
<dbReference type="Pfam" id="PF08402">
    <property type="entry name" value="TOBE_2"/>
    <property type="match status" value="1"/>
</dbReference>
<keyword evidence="5" id="KW-1278">Translocase</keyword>
<dbReference type="PANTHER" id="PTHR43875:SF15">
    <property type="entry name" value="TREHALOSE IMPORT ATP-BINDING PROTEIN SUGC"/>
    <property type="match status" value="1"/>
</dbReference>
<evidence type="ECO:0000256" key="2">
    <source>
        <dbReference type="ARBA" id="ARBA00022475"/>
    </source>
</evidence>
<evidence type="ECO:0000256" key="6">
    <source>
        <dbReference type="ARBA" id="ARBA00023136"/>
    </source>
</evidence>
<dbReference type="InterPro" id="IPR008995">
    <property type="entry name" value="Mo/tungstate-bd_C_term_dom"/>
</dbReference>
<evidence type="ECO:0000259" key="7">
    <source>
        <dbReference type="PROSITE" id="PS50893"/>
    </source>
</evidence>
<dbReference type="Pfam" id="PF00005">
    <property type="entry name" value="ABC_tran"/>
    <property type="match status" value="1"/>
</dbReference>
<organism evidence="8 9">
    <name type="scientific">Weissella diestrammenae</name>
    <dbReference type="NCBI Taxonomy" id="1162633"/>
    <lineage>
        <taxon>Bacteria</taxon>
        <taxon>Bacillati</taxon>
        <taxon>Bacillota</taxon>
        <taxon>Bacilli</taxon>
        <taxon>Lactobacillales</taxon>
        <taxon>Lactobacillaceae</taxon>
        <taxon>Weissella</taxon>
    </lineage>
</organism>
<keyword evidence="4 8" id="KW-0067">ATP-binding</keyword>
<evidence type="ECO:0000256" key="4">
    <source>
        <dbReference type="ARBA" id="ARBA00022840"/>
    </source>
</evidence>
<dbReference type="InterPro" id="IPR027417">
    <property type="entry name" value="P-loop_NTPase"/>
</dbReference>
<dbReference type="GO" id="GO:0140359">
    <property type="term" value="F:ABC-type transporter activity"/>
    <property type="evidence" value="ECO:0007669"/>
    <property type="project" value="UniProtKB-ARBA"/>
</dbReference>
<keyword evidence="2" id="KW-1003">Cell membrane</keyword>
<name>A0A7G9T566_9LACO</name>
<dbReference type="SUPFAM" id="SSF50331">
    <property type="entry name" value="MOP-like"/>
    <property type="match status" value="1"/>
</dbReference>
<gene>
    <name evidence="8" type="ORF">H9L19_07720</name>
</gene>
<keyword evidence="1" id="KW-0813">Transport</keyword>
<dbReference type="SMART" id="SM00382">
    <property type="entry name" value="AAA"/>
    <property type="match status" value="1"/>
</dbReference>
<dbReference type="Gene3D" id="2.40.50.140">
    <property type="entry name" value="Nucleic acid-binding proteins"/>
    <property type="match status" value="1"/>
</dbReference>
<evidence type="ECO:0000313" key="9">
    <source>
        <dbReference type="Proteomes" id="UP000515800"/>
    </source>
</evidence>
<keyword evidence="6" id="KW-0472">Membrane</keyword>
<keyword evidence="3" id="KW-0547">Nucleotide-binding</keyword>
<evidence type="ECO:0000313" key="8">
    <source>
        <dbReference type="EMBL" id="QNN75241.1"/>
    </source>
</evidence>
<dbReference type="InterPro" id="IPR017871">
    <property type="entry name" value="ABC_transporter-like_CS"/>
</dbReference>
<dbReference type="InterPro" id="IPR047641">
    <property type="entry name" value="ABC_transpr_MalK/UgpC-like"/>
</dbReference>
<dbReference type="Proteomes" id="UP000515800">
    <property type="component" value="Chromosome"/>
</dbReference>
<evidence type="ECO:0000256" key="3">
    <source>
        <dbReference type="ARBA" id="ARBA00022741"/>
    </source>
</evidence>
<dbReference type="EMBL" id="CP060724">
    <property type="protein sequence ID" value="QNN75241.1"/>
    <property type="molecule type" value="Genomic_DNA"/>
</dbReference>
<dbReference type="AlphaFoldDB" id="A0A7G9T566"/>
<dbReference type="InterPro" id="IPR003593">
    <property type="entry name" value="AAA+_ATPase"/>
</dbReference>
<dbReference type="GO" id="GO:0055052">
    <property type="term" value="C:ATP-binding cassette (ABC) transporter complex, substrate-binding subunit-containing"/>
    <property type="evidence" value="ECO:0007669"/>
    <property type="project" value="TreeGrafter"/>
</dbReference>
<dbReference type="GO" id="GO:0016887">
    <property type="term" value="F:ATP hydrolysis activity"/>
    <property type="evidence" value="ECO:0007669"/>
    <property type="project" value="InterPro"/>
</dbReference>
<dbReference type="GO" id="GO:0005524">
    <property type="term" value="F:ATP binding"/>
    <property type="evidence" value="ECO:0007669"/>
    <property type="project" value="UniProtKB-KW"/>
</dbReference>
<dbReference type="RefSeq" id="WP_187529075.1">
    <property type="nucleotide sequence ID" value="NZ_CP060724.1"/>
</dbReference>